<comment type="function">
    <text evidence="17">Removal of H(2)O(2), oxidation of toxic reductants, biosynthesis and degradation of lignin, suberization, auxin catabolism, response to environmental stresses such as wounding, pathogen attack and oxidative stress.</text>
</comment>
<feature type="binding site" evidence="14">
    <location>
        <position position="240"/>
    </location>
    <ligand>
        <name>Ca(2+)</name>
        <dbReference type="ChEBI" id="CHEBI:29108"/>
        <label>2</label>
    </ligand>
</feature>
<dbReference type="GO" id="GO:0140825">
    <property type="term" value="F:lactoperoxidase activity"/>
    <property type="evidence" value="ECO:0007669"/>
    <property type="project" value="UniProtKB-EC"/>
</dbReference>
<feature type="binding site" description="axial binding residue" evidence="14">
    <location>
        <position position="188"/>
    </location>
    <ligand>
        <name>heme b</name>
        <dbReference type="ChEBI" id="CHEBI:60344"/>
    </ligand>
    <ligandPart>
        <name>Fe</name>
        <dbReference type="ChEBI" id="CHEBI:18248"/>
    </ligandPart>
</feature>
<keyword evidence="17" id="KW-0964">Secreted</keyword>
<keyword evidence="9 16" id="KW-1015">Disulfide bond</keyword>
<keyword evidence="3 17" id="KW-0575">Peroxidase</keyword>
<dbReference type="EMBL" id="CP136891">
    <property type="protein sequence ID" value="WOK96517.1"/>
    <property type="molecule type" value="Genomic_DNA"/>
</dbReference>
<evidence type="ECO:0000256" key="12">
    <source>
        <dbReference type="PIRSR" id="PIRSR600823-1"/>
    </source>
</evidence>
<proteinExistence type="inferred from homology"/>
<dbReference type="GO" id="GO:0006979">
    <property type="term" value="P:response to oxidative stress"/>
    <property type="evidence" value="ECO:0007669"/>
    <property type="project" value="UniProtKB-UniRule"/>
</dbReference>
<feature type="binding site" evidence="14">
    <location>
        <position position="245"/>
    </location>
    <ligand>
        <name>Ca(2+)</name>
        <dbReference type="ChEBI" id="CHEBI:29108"/>
        <label>2</label>
    </ligand>
</feature>
<dbReference type="PANTHER" id="PTHR31517">
    <property type="match status" value="1"/>
</dbReference>
<keyword evidence="20" id="KW-1185">Reference proteome</keyword>
<feature type="binding site" evidence="14">
    <location>
        <position position="64"/>
    </location>
    <ligand>
        <name>Ca(2+)</name>
        <dbReference type="ChEBI" id="CHEBI:29108"/>
        <label>1</label>
    </ligand>
</feature>
<comment type="catalytic activity">
    <reaction evidence="1 17">
        <text>2 a phenolic donor + H2O2 = 2 a phenolic radical donor + 2 H2O</text>
        <dbReference type="Rhea" id="RHEA:56136"/>
        <dbReference type="ChEBI" id="CHEBI:15377"/>
        <dbReference type="ChEBI" id="CHEBI:16240"/>
        <dbReference type="ChEBI" id="CHEBI:139520"/>
        <dbReference type="ChEBI" id="CHEBI:139521"/>
        <dbReference type="EC" id="1.11.1.7"/>
    </reaction>
</comment>
<dbReference type="Gene3D" id="1.10.520.10">
    <property type="match status" value="1"/>
</dbReference>
<dbReference type="InterPro" id="IPR033905">
    <property type="entry name" value="Secretory_peroxidase"/>
</dbReference>
<dbReference type="PRINTS" id="PR00461">
    <property type="entry name" value="PLPEROXIDASE"/>
</dbReference>
<dbReference type="CDD" id="cd00693">
    <property type="entry name" value="secretory_peroxidase"/>
    <property type="match status" value="1"/>
</dbReference>
<comment type="cofactor">
    <cofactor evidence="14 17">
        <name>heme b</name>
        <dbReference type="ChEBI" id="CHEBI:60344"/>
    </cofactor>
    <text evidence="14 17">Binds 1 heme b (iron(II)-protoporphyrin IX) group per subunit.</text>
</comment>
<evidence type="ECO:0000313" key="19">
    <source>
        <dbReference type="EMBL" id="WOK96517.1"/>
    </source>
</evidence>
<evidence type="ECO:0000256" key="10">
    <source>
        <dbReference type="ARBA" id="ARBA00023180"/>
    </source>
</evidence>
<keyword evidence="5 14" id="KW-0479">Metal-binding</keyword>
<gene>
    <name evidence="19" type="ORF">Cni_G05224</name>
</gene>
<feature type="binding site" evidence="13">
    <location>
        <position position="158"/>
    </location>
    <ligand>
        <name>substrate</name>
    </ligand>
</feature>
<feature type="disulfide bond" evidence="16">
    <location>
        <begin position="195"/>
        <end position="227"/>
    </location>
</feature>
<feature type="signal peptide" evidence="17">
    <location>
        <begin position="1"/>
        <end position="22"/>
    </location>
</feature>
<feature type="disulfide bond" evidence="16">
    <location>
        <begin position="65"/>
        <end position="70"/>
    </location>
</feature>
<comment type="subcellular location">
    <subcellularLocation>
        <location evidence="17">Secreted</location>
    </subcellularLocation>
</comment>
<evidence type="ECO:0000256" key="4">
    <source>
        <dbReference type="ARBA" id="ARBA00022617"/>
    </source>
</evidence>
<evidence type="ECO:0000256" key="13">
    <source>
        <dbReference type="PIRSR" id="PIRSR600823-2"/>
    </source>
</evidence>
<evidence type="ECO:0000256" key="17">
    <source>
        <dbReference type="RuleBase" id="RU362060"/>
    </source>
</evidence>
<dbReference type="FunFam" id="1.10.420.10:FF:000006">
    <property type="entry name" value="Peroxidase"/>
    <property type="match status" value="1"/>
</dbReference>
<evidence type="ECO:0000256" key="15">
    <source>
        <dbReference type="PIRSR" id="PIRSR600823-4"/>
    </source>
</evidence>
<evidence type="ECO:0000256" key="2">
    <source>
        <dbReference type="ARBA" id="ARBA00006873"/>
    </source>
</evidence>
<feature type="domain" description="Plant heme peroxidase family profile" evidence="18">
    <location>
        <begin position="22"/>
        <end position="317"/>
    </location>
</feature>
<reference evidence="19 20" key="1">
    <citation type="submission" date="2023-10" db="EMBL/GenBank/DDBJ databases">
        <title>Chromosome-scale genome assembly provides insights into flower coloration mechanisms of Canna indica.</title>
        <authorList>
            <person name="Li C."/>
        </authorList>
    </citation>
    <scope>NUCLEOTIDE SEQUENCE [LARGE SCALE GENOMIC DNA]</scope>
    <source>
        <tissue evidence="19">Flower</tissue>
    </source>
</reference>
<comment type="cofactor">
    <cofactor evidence="14 17">
        <name>Ca(2+)</name>
        <dbReference type="ChEBI" id="CHEBI:29108"/>
    </cofactor>
    <text evidence="14 17">Binds 2 calcium ions per subunit.</text>
</comment>
<feature type="disulfide bond" evidence="16">
    <location>
        <begin position="117"/>
        <end position="313"/>
    </location>
</feature>
<feature type="binding site" evidence="14">
    <location>
        <position position="69"/>
    </location>
    <ligand>
        <name>Ca(2+)</name>
        <dbReference type="ChEBI" id="CHEBI:29108"/>
        <label>1</label>
    </ligand>
</feature>
<organism evidence="19 20">
    <name type="scientific">Canna indica</name>
    <name type="common">Indian-shot</name>
    <dbReference type="NCBI Taxonomy" id="4628"/>
    <lineage>
        <taxon>Eukaryota</taxon>
        <taxon>Viridiplantae</taxon>
        <taxon>Streptophyta</taxon>
        <taxon>Embryophyta</taxon>
        <taxon>Tracheophyta</taxon>
        <taxon>Spermatophyta</taxon>
        <taxon>Magnoliopsida</taxon>
        <taxon>Liliopsida</taxon>
        <taxon>Zingiberales</taxon>
        <taxon>Cannaceae</taxon>
        <taxon>Canna</taxon>
    </lineage>
</organism>
<dbReference type="InterPro" id="IPR019793">
    <property type="entry name" value="Peroxidases_heam-ligand_BS"/>
</dbReference>
<dbReference type="GO" id="GO:0042744">
    <property type="term" value="P:hydrogen peroxide catabolic process"/>
    <property type="evidence" value="ECO:0007669"/>
    <property type="project" value="UniProtKB-KW"/>
</dbReference>
<dbReference type="PRINTS" id="PR00458">
    <property type="entry name" value="PEROXIDASE"/>
</dbReference>
<dbReference type="SUPFAM" id="SSF48113">
    <property type="entry name" value="Heme-dependent peroxidases"/>
    <property type="match status" value="1"/>
</dbReference>
<evidence type="ECO:0000256" key="1">
    <source>
        <dbReference type="ARBA" id="ARBA00000189"/>
    </source>
</evidence>
<dbReference type="Pfam" id="PF00141">
    <property type="entry name" value="peroxidase"/>
    <property type="match status" value="1"/>
</dbReference>
<evidence type="ECO:0000313" key="20">
    <source>
        <dbReference type="Proteomes" id="UP001327560"/>
    </source>
</evidence>
<evidence type="ECO:0000256" key="16">
    <source>
        <dbReference type="PIRSR" id="PIRSR600823-5"/>
    </source>
</evidence>
<evidence type="ECO:0000256" key="9">
    <source>
        <dbReference type="ARBA" id="ARBA00023157"/>
    </source>
</evidence>
<dbReference type="Gene3D" id="1.10.420.10">
    <property type="entry name" value="Peroxidase, domain 2"/>
    <property type="match status" value="1"/>
</dbReference>
<keyword evidence="6 14" id="KW-0106">Calcium</keyword>
<evidence type="ECO:0000259" key="18">
    <source>
        <dbReference type="PROSITE" id="PS50873"/>
    </source>
</evidence>
<dbReference type="Proteomes" id="UP001327560">
    <property type="component" value="Chromosome 2"/>
</dbReference>
<evidence type="ECO:0000256" key="6">
    <source>
        <dbReference type="ARBA" id="ARBA00022837"/>
    </source>
</evidence>
<keyword evidence="8 14" id="KW-0408">Iron</keyword>
<feature type="binding site" evidence="14">
    <location>
        <position position="85"/>
    </location>
    <ligand>
        <name>Ca(2+)</name>
        <dbReference type="ChEBI" id="CHEBI:29108"/>
        <label>1</label>
    </ligand>
</feature>
<feature type="binding site" evidence="14">
    <location>
        <position position="67"/>
    </location>
    <ligand>
        <name>Ca(2+)</name>
        <dbReference type="ChEBI" id="CHEBI:29108"/>
        <label>1</label>
    </ligand>
</feature>
<dbReference type="InterPro" id="IPR019794">
    <property type="entry name" value="Peroxidases_AS"/>
</dbReference>
<keyword evidence="4 17" id="KW-0349">Heme</keyword>
<dbReference type="AlphaFoldDB" id="A0AAQ3Q580"/>
<dbReference type="InterPro" id="IPR002016">
    <property type="entry name" value="Haem_peroxidase"/>
</dbReference>
<evidence type="ECO:0000256" key="5">
    <source>
        <dbReference type="ARBA" id="ARBA00022723"/>
    </source>
</evidence>
<dbReference type="PROSITE" id="PS00436">
    <property type="entry name" value="PEROXIDASE_2"/>
    <property type="match status" value="1"/>
</dbReference>
<keyword evidence="7 17" id="KW-0560">Oxidoreductase</keyword>
<evidence type="ECO:0000256" key="3">
    <source>
        <dbReference type="ARBA" id="ARBA00022559"/>
    </source>
</evidence>
<feature type="chain" id="PRO_5042665357" description="Peroxidase" evidence="17">
    <location>
        <begin position="23"/>
        <end position="317"/>
    </location>
</feature>
<protein>
    <recommendedName>
        <fullName evidence="17">Peroxidase</fullName>
        <ecNumber evidence="17">1.11.1.7</ecNumber>
    </recommendedName>
</protein>
<keyword evidence="17" id="KW-0732">Signal</keyword>
<sequence>MITSSIVKLLLLIPLLFSGADALSMDYYMMSCPFMEQIISNTVNQALNRNPGLAAGLLRLHFHDCFVQGCDGSVLIDSTNDNMAEKDSPANLSLQGYEVIDRMKELIEDQCPGVVSCADIVALAAREAVFWAGGPYYDIPRGRKDGRRSRIEDTINLPAPTLNSTELINMFGKHGFTAQELVALSGGHTLGVARCASFKHRLSNFDEANDVDPVMDSSFAMALSRTCGDGDDVRVAFDRTRNSFDTGYFNALQRGMGVLSSDQTLFSDPRTRRVVNGYAMNEAMFFLDFEQAVTKMGLMNVKEGNQGEVRRNCRRVN</sequence>
<comment type="similarity">
    <text evidence="17">Belongs to the peroxidase family. Classical plant (class III) peroxidase subfamily.</text>
</comment>
<dbReference type="GO" id="GO:0005576">
    <property type="term" value="C:extracellular region"/>
    <property type="evidence" value="ECO:0007669"/>
    <property type="project" value="UniProtKB-SubCell"/>
</dbReference>
<evidence type="ECO:0000256" key="7">
    <source>
        <dbReference type="ARBA" id="ARBA00023002"/>
    </source>
</evidence>
<keyword evidence="10" id="KW-0325">Glycoprotein</keyword>
<dbReference type="PROSITE" id="PS00435">
    <property type="entry name" value="PEROXIDASE_1"/>
    <property type="match status" value="1"/>
</dbReference>
<dbReference type="GO" id="GO:0046872">
    <property type="term" value="F:metal ion binding"/>
    <property type="evidence" value="ECO:0007669"/>
    <property type="project" value="UniProtKB-UniRule"/>
</dbReference>
<evidence type="ECO:0000256" key="14">
    <source>
        <dbReference type="PIRSR" id="PIRSR600823-3"/>
    </source>
</evidence>
<dbReference type="PROSITE" id="PS50873">
    <property type="entry name" value="PEROXIDASE_4"/>
    <property type="match status" value="1"/>
</dbReference>
<dbReference type="FunFam" id="1.10.520.10:FF:000001">
    <property type="entry name" value="Peroxidase"/>
    <property type="match status" value="1"/>
</dbReference>
<dbReference type="PANTHER" id="PTHR31517:SF84">
    <property type="entry name" value="PEROXIDASE"/>
    <property type="match status" value="1"/>
</dbReference>
<feature type="binding site" evidence="14">
    <location>
        <position position="73"/>
    </location>
    <ligand>
        <name>Ca(2+)</name>
        <dbReference type="ChEBI" id="CHEBI:29108"/>
        <label>1</label>
    </ligand>
</feature>
<dbReference type="InterPro" id="IPR010255">
    <property type="entry name" value="Haem_peroxidase_sf"/>
</dbReference>
<evidence type="ECO:0000256" key="8">
    <source>
        <dbReference type="ARBA" id="ARBA00023004"/>
    </source>
</evidence>
<comment type="similarity">
    <text evidence="2">Belongs to the peroxidase family. Ascorbate peroxidase subfamily.</text>
</comment>
<keyword evidence="11 17" id="KW-0376">Hydrogen peroxide</keyword>
<dbReference type="GO" id="GO:0020037">
    <property type="term" value="F:heme binding"/>
    <property type="evidence" value="ECO:0007669"/>
    <property type="project" value="UniProtKB-UniRule"/>
</dbReference>
<dbReference type="InterPro" id="IPR000823">
    <property type="entry name" value="Peroxidase_pln"/>
</dbReference>
<evidence type="ECO:0000256" key="11">
    <source>
        <dbReference type="ARBA" id="ARBA00023324"/>
    </source>
</evidence>
<feature type="binding site" evidence="14">
    <location>
        <position position="189"/>
    </location>
    <ligand>
        <name>Ca(2+)</name>
        <dbReference type="ChEBI" id="CHEBI:29108"/>
        <label>2</label>
    </ligand>
</feature>
<dbReference type="EC" id="1.11.1.7" evidence="17"/>
<feature type="site" description="Transition state stabilizer" evidence="15">
    <location>
        <position position="59"/>
    </location>
</feature>
<name>A0AAQ3Q580_9LILI</name>
<accession>A0AAQ3Q580</accession>
<feature type="disulfide bond" evidence="16">
    <location>
        <begin position="32"/>
        <end position="111"/>
    </location>
</feature>
<feature type="binding site" evidence="14">
    <location>
        <position position="238"/>
    </location>
    <ligand>
        <name>Ca(2+)</name>
        <dbReference type="ChEBI" id="CHEBI:29108"/>
        <label>2</label>
    </ligand>
</feature>
<feature type="binding site" evidence="14">
    <location>
        <position position="71"/>
    </location>
    <ligand>
        <name>Ca(2+)</name>
        <dbReference type="ChEBI" id="CHEBI:29108"/>
        <label>1</label>
    </ligand>
</feature>
<feature type="active site" description="Proton acceptor" evidence="12">
    <location>
        <position position="63"/>
    </location>
</feature>